<dbReference type="SUPFAM" id="SSF48403">
    <property type="entry name" value="Ankyrin repeat"/>
    <property type="match status" value="1"/>
</dbReference>
<protein>
    <recommendedName>
        <fullName evidence="2">Ankyrin repeat protein</fullName>
    </recommendedName>
</protein>
<evidence type="ECO:0000313" key="1">
    <source>
        <dbReference type="EMBL" id="AYV79196.1"/>
    </source>
</evidence>
<proteinExistence type="predicted"/>
<dbReference type="EMBL" id="MK072136">
    <property type="protein sequence ID" value="AYV79196.1"/>
    <property type="molecule type" value="Genomic_DNA"/>
</dbReference>
<accession>A0A3G4ZWC6</accession>
<dbReference type="InterPro" id="IPR036770">
    <property type="entry name" value="Ankyrin_rpt-contain_sf"/>
</dbReference>
<gene>
    <name evidence="1" type="ORF">Faunusvirus5_5</name>
</gene>
<name>A0A3G4ZWC6_9VIRU</name>
<sequence length="278" mass="32165">MISYIKQIYTDFIYGSANDHHDKFMEYVNWSMYNKSLYDKSCEYLDQYDDFVGLNNTNLLSTVICYKNDKLTRKFIDKYFDLPVDKIDQARVITALLTAITHKLTDIAEIIINKISILQKSYPEKYNMNNDGTVLNNATYYFAHETIQQLIPIGVNINRQNIRDQTPLLAVCDRVIKEFGGYYAVGAVIYIEDSIISYIDTIKCLVENGADLSIIDNTGNSIYDYAQQLIPVKNYLTTRYKNIIIDAVNYASYDNALYMCFTRCYAIDIIDIVTEYVV</sequence>
<reference evidence="1" key="1">
    <citation type="submission" date="2018-10" db="EMBL/GenBank/DDBJ databases">
        <title>Hidden diversity of soil giant viruses.</title>
        <authorList>
            <person name="Schulz F."/>
            <person name="Alteio L."/>
            <person name="Goudeau D."/>
            <person name="Ryan E.M."/>
            <person name="Malmstrom R.R."/>
            <person name="Blanchard J."/>
            <person name="Woyke T."/>
        </authorList>
    </citation>
    <scope>NUCLEOTIDE SEQUENCE</scope>
    <source>
        <strain evidence="1">FNV1</strain>
    </source>
</reference>
<organism evidence="1">
    <name type="scientific">Faunusvirus sp</name>
    <dbReference type="NCBI Taxonomy" id="2487766"/>
    <lineage>
        <taxon>Viruses</taxon>
        <taxon>Varidnaviria</taxon>
        <taxon>Bamfordvirae</taxon>
        <taxon>Nucleocytoviricota</taxon>
        <taxon>Megaviricetes</taxon>
        <taxon>Imitervirales</taxon>
        <taxon>Mimiviridae</taxon>
    </lineage>
</organism>
<dbReference type="Gene3D" id="1.25.40.20">
    <property type="entry name" value="Ankyrin repeat-containing domain"/>
    <property type="match status" value="1"/>
</dbReference>
<evidence type="ECO:0008006" key="2">
    <source>
        <dbReference type="Google" id="ProtNLM"/>
    </source>
</evidence>